<name>A0A096BG72_9BURK</name>
<proteinExistence type="predicted"/>
<dbReference type="EMBL" id="JRNI01000006">
    <property type="protein sequence ID" value="KGF32144.1"/>
    <property type="molecule type" value="Genomic_DNA"/>
</dbReference>
<dbReference type="eggNOG" id="ENOG5033T1M">
    <property type="taxonomic scope" value="Bacteria"/>
</dbReference>
<comment type="caution">
    <text evidence="1">The sequence shown here is derived from an EMBL/GenBank/DDBJ whole genome shotgun (WGS) entry which is preliminary data.</text>
</comment>
<dbReference type="RefSeq" id="WP_036557337.1">
    <property type="nucleotide sequence ID" value="NZ_JRNI01000006.1"/>
</dbReference>
<organism evidence="1 2">
    <name type="scientific">Oligella urethralis DNF00040</name>
    <dbReference type="NCBI Taxonomy" id="1401065"/>
    <lineage>
        <taxon>Bacteria</taxon>
        <taxon>Pseudomonadati</taxon>
        <taxon>Pseudomonadota</taxon>
        <taxon>Betaproteobacteria</taxon>
        <taxon>Burkholderiales</taxon>
        <taxon>Alcaligenaceae</taxon>
        <taxon>Oligella</taxon>
    </lineage>
</organism>
<evidence type="ECO:0000313" key="1">
    <source>
        <dbReference type="EMBL" id="KGF32144.1"/>
    </source>
</evidence>
<dbReference type="OrthoDB" id="7067372at2"/>
<dbReference type="InterPro" id="IPR011044">
    <property type="entry name" value="Quino_amine_DH_bsu"/>
</dbReference>
<dbReference type="Proteomes" id="UP000029629">
    <property type="component" value="Unassembled WGS sequence"/>
</dbReference>
<dbReference type="SUPFAM" id="SSF50969">
    <property type="entry name" value="YVTN repeat-like/Quinoprotein amine dehydrogenase"/>
    <property type="match status" value="1"/>
</dbReference>
<evidence type="ECO:0008006" key="3">
    <source>
        <dbReference type="Google" id="ProtNLM"/>
    </source>
</evidence>
<keyword evidence="2" id="KW-1185">Reference proteome</keyword>
<dbReference type="AlphaFoldDB" id="A0A096BG72"/>
<accession>A0A096BG72</accession>
<reference evidence="1 2" key="1">
    <citation type="submission" date="2014-07" db="EMBL/GenBank/DDBJ databases">
        <authorList>
            <person name="McCorrison J."/>
            <person name="Sanka R."/>
            <person name="Torralba M."/>
            <person name="Gillis M."/>
            <person name="Haft D.H."/>
            <person name="Methe B."/>
            <person name="Sutton G."/>
            <person name="Nelson K.E."/>
        </authorList>
    </citation>
    <scope>NUCLEOTIDE SEQUENCE [LARGE SCALE GENOMIC DNA]</scope>
    <source>
        <strain evidence="1 2">DNF00040</strain>
    </source>
</reference>
<gene>
    <name evidence="1" type="ORF">HMPREF2130_01360</name>
</gene>
<protein>
    <recommendedName>
        <fullName evidence="3">Amine dehydrogenase</fullName>
    </recommendedName>
</protein>
<sequence length="397" mass="44499">MKRRDFLRYSLAGGLVLSQPQRLLAATEPQLLEHLSLYNPTRYLFIVDSESAFITVLDVKSGQQIDLLNFNLKPEIVEISRDDSIMVVASSESQDLILYDLKTRLQRVVALPSPIQRAVFIPQSTLLAIGMRDQLGLVNYQTGALKLYSSPFDLGAIDEQGFSLLFSSFTRTYWLLDKHKPHIYHRSSYDAEDAPWAVTDLSERLTINSGFDGGVVTPGNYMMALTATGSNEGYVYYIDEDRLYSTGPMGSADAHQAMVRPYIDSFFRRALFANAGGHVALFDFEKSKEATHFTVDFSPREFRTGWLETTLILGGDKALQFQSFDDPKDKTLIELPAAVADMWVSGDSKTLYLTLEDGEPQVLRYDIRRREPLAPLLIHGVIKGAALRMGSTNSVCH</sequence>
<evidence type="ECO:0000313" key="2">
    <source>
        <dbReference type="Proteomes" id="UP000029629"/>
    </source>
</evidence>